<feature type="domain" description="RIC1 C-terminal alpha solenoid region" evidence="5">
    <location>
        <begin position="816"/>
        <end position="979"/>
    </location>
</feature>
<dbReference type="SUPFAM" id="SSF69322">
    <property type="entry name" value="Tricorn protease domain 2"/>
    <property type="match status" value="1"/>
</dbReference>
<evidence type="ECO:0000256" key="2">
    <source>
        <dbReference type="ARBA" id="ARBA00023136"/>
    </source>
</evidence>
<feature type="compositionally biased region" description="Polar residues" evidence="4">
    <location>
        <begin position="1054"/>
        <end position="1066"/>
    </location>
</feature>
<dbReference type="InterPro" id="IPR009771">
    <property type="entry name" value="RIC1_C"/>
</dbReference>
<reference evidence="7" key="1">
    <citation type="submission" date="2013-03" db="EMBL/GenBank/DDBJ databases">
        <title>The Genome Sequence of Anopheles christyi ACHKN1017.</title>
        <authorList>
            <consortium name="The Broad Institute Genomics Platform"/>
            <person name="Neafsey D.E."/>
            <person name="Besansky N."/>
            <person name="Walker B."/>
            <person name="Young S.K."/>
            <person name="Zeng Q."/>
            <person name="Gargeya S."/>
            <person name="Fitzgerald M."/>
            <person name="Haas B."/>
            <person name="Abouelleil A."/>
            <person name="Allen A.W."/>
            <person name="Alvarado L."/>
            <person name="Arachchi H.M."/>
            <person name="Berlin A.M."/>
            <person name="Chapman S.B."/>
            <person name="Gainer-Dewar J."/>
            <person name="Goldberg J."/>
            <person name="Griggs A."/>
            <person name="Gujja S."/>
            <person name="Hansen M."/>
            <person name="Howarth C."/>
            <person name="Imamovic A."/>
            <person name="Ireland A."/>
            <person name="Larimer J."/>
            <person name="McCowan C."/>
            <person name="Murphy C."/>
            <person name="Pearson M."/>
            <person name="Poon T.W."/>
            <person name="Priest M."/>
            <person name="Roberts A."/>
            <person name="Saif S."/>
            <person name="Shea T."/>
            <person name="Sisk P."/>
            <person name="Sykes S."/>
            <person name="Wortman J."/>
            <person name="Nusbaum C."/>
            <person name="Birren B."/>
        </authorList>
    </citation>
    <scope>NUCLEOTIDE SEQUENCE [LARGE SCALE GENOMIC DNA]</scope>
    <source>
        <strain evidence="7">ACHKN1017</strain>
    </source>
</reference>
<dbReference type="GO" id="GO:0034066">
    <property type="term" value="C:Ric1-Rgp1 guanyl-nucleotide exchange factor complex"/>
    <property type="evidence" value="ECO:0007669"/>
    <property type="project" value="InterPro"/>
</dbReference>
<evidence type="ECO:0000256" key="3">
    <source>
        <dbReference type="ARBA" id="ARBA00029879"/>
    </source>
</evidence>
<dbReference type="Proteomes" id="UP000075881">
    <property type="component" value="Unassembled WGS sequence"/>
</dbReference>
<dbReference type="Pfam" id="PF25440">
    <property type="entry name" value="Beta-prop_RIC1_2nd"/>
    <property type="match status" value="1"/>
</dbReference>
<dbReference type="Pfam" id="PF07064">
    <property type="entry name" value="RIC1"/>
    <property type="match status" value="1"/>
</dbReference>
<evidence type="ECO:0000256" key="4">
    <source>
        <dbReference type="SAM" id="MobiDB-lite"/>
    </source>
</evidence>
<dbReference type="PANTHER" id="PTHR22746:SF10">
    <property type="entry name" value="GUANINE NUCLEOTIDE EXCHANGE FACTOR SUBUNIT RIC1"/>
    <property type="match status" value="1"/>
</dbReference>
<organism evidence="6 7">
    <name type="scientific">Anopheles christyi</name>
    <dbReference type="NCBI Taxonomy" id="43041"/>
    <lineage>
        <taxon>Eukaryota</taxon>
        <taxon>Metazoa</taxon>
        <taxon>Ecdysozoa</taxon>
        <taxon>Arthropoda</taxon>
        <taxon>Hexapoda</taxon>
        <taxon>Insecta</taxon>
        <taxon>Pterygota</taxon>
        <taxon>Neoptera</taxon>
        <taxon>Endopterygota</taxon>
        <taxon>Diptera</taxon>
        <taxon>Nematocera</taxon>
        <taxon>Culicoidea</taxon>
        <taxon>Culicidae</taxon>
        <taxon>Anophelinae</taxon>
        <taxon>Anopheles</taxon>
    </lineage>
</organism>
<feature type="compositionally biased region" description="Low complexity" evidence="4">
    <location>
        <begin position="1180"/>
        <end position="1198"/>
    </location>
</feature>
<dbReference type="GO" id="GO:0005829">
    <property type="term" value="C:cytosol"/>
    <property type="evidence" value="ECO:0007669"/>
    <property type="project" value="TreeGrafter"/>
</dbReference>
<comment type="subcellular location">
    <subcellularLocation>
        <location evidence="1">Membrane</location>
    </subcellularLocation>
</comment>
<reference evidence="6" key="2">
    <citation type="submission" date="2020-05" db="UniProtKB">
        <authorList>
            <consortium name="EnsemblMetazoa"/>
        </authorList>
    </citation>
    <scope>IDENTIFICATION</scope>
    <source>
        <strain evidence="6">ACHKN1017</strain>
    </source>
</reference>
<feature type="region of interest" description="Disordered" evidence="4">
    <location>
        <begin position="1174"/>
        <end position="1265"/>
    </location>
</feature>
<evidence type="ECO:0000256" key="1">
    <source>
        <dbReference type="ARBA" id="ARBA00004370"/>
    </source>
</evidence>
<feature type="compositionally biased region" description="Basic and acidic residues" evidence="4">
    <location>
        <begin position="1230"/>
        <end position="1247"/>
    </location>
</feature>
<dbReference type="PANTHER" id="PTHR22746">
    <property type="entry name" value="RAB6A-GEF COMPLEX PARTNER PROTEIN 1"/>
    <property type="match status" value="1"/>
</dbReference>
<dbReference type="EnsemblMetazoa" id="ACHR007831-RA">
    <property type="protein sequence ID" value="ACHR007831-PA"/>
    <property type="gene ID" value="ACHR007831"/>
</dbReference>
<dbReference type="InterPro" id="IPR040096">
    <property type="entry name" value="Ric1"/>
</dbReference>
<proteinExistence type="predicted"/>
<dbReference type="STRING" id="43041.A0A182KAP4"/>
<protein>
    <recommendedName>
        <fullName evidence="3">Protein RIC1 homolog</fullName>
    </recommendedName>
</protein>
<name>A0A182KAP4_9DIPT</name>
<feature type="region of interest" description="Disordered" evidence="4">
    <location>
        <begin position="1054"/>
        <end position="1088"/>
    </location>
</feature>
<evidence type="ECO:0000313" key="6">
    <source>
        <dbReference type="EnsemblMetazoa" id="ACHR007831-PA"/>
    </source>
</evidence>
<keyword evidence="7" id="KW-1185">Reference proteome</keyword>
<evidence type="ECO:0000259" key="5">
    <source>
        <dbReference type="Pfam" id="PF07064"/>
    </source>
</evidence>
<dbReference type="VEuPathDB" id="VectorBase:ACHR007831"/>
<accession>A0A182KAP4</accession>
<dbReference type="GO" id="GO:0000139">
    <property type="term" value="C:Golgi membrane"/>
    <property type="evidence" value="ECO:0007669"/>
    <property type="project" value="TreeGrafter"/>
</dbReference>
<keyword evidence="2" id="KW-0472">Membrane</keyword>
<dbReference type="GO" id="GO:0006886">
    <property type="term" value="P:intracellular protein transport"/>
    <property type="evidence" value="ECO:0007669"/>
    <property type="project" value="InterPro"/>
</dbReference>
<sequence>MQLLSGIQRLPCVPITSKLRSPECLEKYGINTNIEWKPDSSMLLVTTGATTQGGTLFMYTLIVNDTPKGVYNQNDSPFTNLRRDSAELFLKETIPCLKLSLTHRICLYVPICCVSCINVNQIVVATQEGRIIRLNWEGAEERDYALDLKRIPFSVNQQVSYAVPILEKNVYVSSIDYSPLLCGFGITLSDGRAAFLTANNTKFDPNQVQGIWCQNVDDATCTVINHKYRLIAFGRKNSQTNMYVIDDLTGGLELSHRLSLSAKDFPGSPGPVRDMKWTPDGCAIIVAWVNGGISLWSTFGSLLLCSLAWDYGLHIDLSKNDPFNVISMDWSTEGYQLLMVRQTNERSSTSDDSNETGEISKAPTSVPFTMLVQLDFVKSILTINPCMSNNSFLLLQGDDKLYINHGDVLQNIYPAHKSSYDTTTDGDVSYSGKADEFRKDSAYIPSGEPDPVNVGGDSYLKFNSVLSESKHWVVLNLPTAYISSNWPIRYSAIDHTGTNVAVAGRTGVALYSFNTRKWKLFGNETQEKDFVITGGLLWWKEFIIMGCYSLIGFHDELRIYSKENKLDNRFAEITKSASPVMLINLFRDQLVVFTSDGHVSVFALKQTEEDYPGNDHHRVELVKMHIYDIKNVCIHPACVISVLMTSLKHEGAGTGSMMKASSYENSLSETLIMNVSGRVLMVQTDHHQHHHGPGSANSQLTSTCLASSVECIWVSESSKTHIKESLWLYCGGYGMRVWLPVFPRTGETGSRSLRHTFMSKRIMLSFTLKIYPLVILFEDAIILGAENDTLLYTSDPTVYFSLPYNALKRTSQVYLHQILRQLIRRNLGYNAWEIARCCTNLPYFPHSLELLLHEVLEEEATSKEPIPDALLPSVLEFIQEFPVYLQTVVQCARKTEIALWPYLFSSAGKPKELFQKCMAARQLHTAASYLIILQNLEPSSVSRQYATVLLDTALEQQDWPLAKDLVRFLRAIDPNDVESPRSSYVFGNKFGGLIAAGPPAPNAEDLSLILGSSMTRGRSFSTTVPYPKSNDGAATVVNKEKNIMFNNPTAAATVQQTGGPLSSGHDTSTERQILRRKKSVPNTQKEADTSTAEEFFIDVVLQRHARRFLQLRKLEELGYMSATLDFHLVGWLNREKDRAARIEDFVTALKSLHEELDWPKPCLDLTLLPNPMGQAHLHTESSPSPSSNLSNKSPLSELTTRRTVDSGYNSLSFVGPPASHNVPVTGTATKADERQIEPTEERKEKPQRQKSTPVSPISDPLGTTAEANLMPLNDTASVLSEAAQPNWPDEVSTVCGGGGMLSLTLGEQSFSQAMEKNISKQSKTNRRKQQKLEIRMRYLLQIFSEANCYEFALLLSVLLLDVASVGRITNAAIRSKSLVVCRQLRNGLKDMTRWSFNECLAYRPFMIALQPQLAVLDKFVIQQESIPSLLHTTAVTGASAFSPLVMGSMHAFRDNETPAPGVAVGGSKGLNPSQGEIRNVANSSVKSNVQRMSSAGTLGSVALSSEGGGGGGAIGSNSRIIIEGGASMRSGSGQRDVIGQKYTTGHPFARSVSDLEVANIRKIAQGKSVTDSRSVASVTIAEEPERTCNVM</sequence>
<evidence type="ECO:0000313" key="7">
    <source>
        <dbReference type="Proteomes" id="UP000075881"/>
    </source>
</evidence>
<dbReference type="GO" id="GO:0042147">
    <property type="term" value="P:retrograde transport, endosome to Golgi"/>
    <property type="evidence" value="ECO:0007669"/>
    <property type="project" value="TreeGrafter"/>
</dbReference>